<gene>
    <name evidence="1" type="ORF">BDM02DRAFT_3121187</name>
</gene>
<reference evidence="1" key="1">
    <citation type="submission" date="2019-10" db="EMBL/GenBank/DDBJ databases">
        <authorList>
            <consortium name="DOE Joint Genome Institute"/>
            <person name="Kuo A."/>
            <person name="Miyauchi S."/>
            <person name="Kiss E."/>
            <person name="Drula E."/>
            <person name="Kohler A."/>
            <person name="Sanchez-Garcia M."/>
            <person name="Andreopoulos B."/>
            <person name="Barry K.W."/>
            <person name="Bonito G."/>
            <person name="Buee M."/>
            <person name="Carver A."/>
            <person name="Chen C."/>
            <person name="Cichocki N."/>
            <person name="Clum A."/>
            <person name="Culley D."/>
            <person name="Crous P.W."/>
            <person name="Fauchery L."/>
            <person name="Girlanda M."/>
            <person name="Hayes R."/>
            <person name="Keri Z."/>
            <person name="Labutti K."/>
            <person name="Lipzen A."/>
            <person name="Lombard V."/>
            <person name="Magnuson J."/>
            <person name="Maillard F."/>
            <person name="Morin E."/>
            <person name="Murat C."/>
            <person name="Nolan M."/>
            <person name="Ohm R."/>
            <person name="Pangilinan J."/>
            <person name="Pereira M."/>
            <person name="Perotto S."/>
            <person name="Peter M."/>
            <person name="Riley R."/>
            <person name="Sitrit Y."/>
            <person name="Stielow B."/>
            <person name="Szollosi G."/>
            <person name="Zifcakova L."/>
            <person name="Stursova M."/>
            <person name="Spatafora J.W."/>
            <person name="Tedersoo L."/>
            <person name="Vaario L.-M."/>
            <person name="Yamada A."/>
            <person name="Yan M."/>
            <person name="Wang P."/>
            <person name="Xu J."/>
            <person name="Bruns T."/>
            <person name="Baldrian P."/>
            <person name="Vilgalys R."/>
            <person name="Henrissat B."/>
            <person name="Grigoriev I.V."/>
            <person name="Hibbett D."/>
            <person name="Nagy L.G."/>
            <person name="Martin F.M."/>
        </authorList>
    </citation>
    <scope>NUCLEOTIDE SEQUENCE</scope>
    <source>
        <strain evidence="1">P2</strain>
    </source>
</reference>
<accession>A0ACB6Z6W5</accession>
<reference evidence="1" key="2">
    <citation type="journal article" date="2020" name="Nat. Commun.">
        <title>Large-scale genome sequencing of mycorrhizal fungi provides insights into the early evolution of symbiotic traits.</title>
        <authorList>
            <person name="Miyauchi S."/>
            <person name="Kiss E."/>
            <person name="Kuo A."/>
            <person name="Drula E."/>
            <person name="Kohler A."/>
            <person name="Sanchez-Garcia M."/>
            <person name="Morin E."/>
            <person name="Andreopoulos B."/>
            <person name="Barry K.W."/>
            <person name="Bonito G."/>
            <person name="Buee M."/>
            <person name="Carver A."/>
            <person name="Chen C."/>
            <person name="Cichocki N."/>
            <person name="Clum A."/>
            <person name="Culley D."/>
            <person name="Crous P.W."/>
            <person name="Fauchery L."/>
            <person name="Girlanda M."/>
            <person name="Hayes R.D."/>
            <person name="Keri Z."/>
            <person name="LaButti K."/>
            <person name="Lipzen A."/>
            <person name="Lombard V."/>
            <person name="Magnuson J."/>
            <person name="Maillard F."/>
            <person name="Murat C."/>
            <person name="Nolan M."/>
            <person name="Ohm R.A."/>
            <person name="Pangilinan J."/>
            <person name="Pereira M.F."/>
            <person name="Perotto S."/>
            <person name="Peter M."/>
            <person name="Pfister S."/>
            <person name="Riley R."/>
            <person name="Sitrit Y."/>
            <person name="Stielow J.B."/>
            <person name="Szollosi G."/>
            <person name="Zifcakova L."/>
            <person name="Stursova M."/>
            <person name="Spatafora J.W."/>
            <person name="Tedersoo L."/>
            <person name="Vaario L.M."/>
            <person name="Yamada A."/>
            <person name="Yan M."/>
            <person name="Wang P."/>
            <person name="Xu J."/>
            <person name="Bruns T."/>
            <person name="Baldrian P."/>
            <person name="Vilgalys R."/>
            <person name="Dunand C."/>
            <person name="Henrissat B."/>
            <person name="Grigoriev I.V."/>
            <person name="Hibbett D."/>
            <person name="Nagy L.G."/>
            <person name="Martin F.M."/>
        </authorList>
    </citation>
    <scope>NUCLEOTIDE SEQUENCE</scope>
    <source>
        <strain evidence="1">P2</strain>
    </source>
</reference>
<keyword evidence="2" id="KW-1185">Reference proteome</keyword>
<organism evidence="1 2">
    <name type="scientific">Thelephora ganbajun</name>
    <name type="common">Ganba fungus</name>
    <dbReference type="NCBI Taxonomy" id="370292"/>
    <lineage>
        <taxon>Eukaryota</taxon>
        <taxon>Fungi</taxon>
        <taxon>Dikarya</taxon>
        <taxon>Basidiomycota</taxon>
        <taxon>Agaricomycotina</taxon>
        <taxon>Agaricomycetes</taxon>
        <taxon>Thelephorales</taxon>
        <taxon>Thelephoraceae</taxon>
        <taxon>Thelephora</taxon>
    </lineage>
</organism>
<dbReference type="Proteomes" id="UP000886501">
    <property type="component" value="Unassembled WGS sequence"/>
</dbReference>
<protein>
    <submittedName>
        <fullName evidence="1">Uncharacterized protein</fullName>
    </submittedName>
</protein>
<proteinExistence type="predicted"/>
<evidence type="ECO:0000313" key="2">
    <source>
        <dbReference type="Proteomes" id="UP000886501"/>
    </source>
</evidence>
<name>A0ACB6Z6W5_THEGA</name>
<comment type="caution">
    <text evidence="1">The sequence shown here is derived from an EMBL/GenBank/DDBJ whole genome shotgun (WGS) entry which is preliminary data.</text>
</comment>
<sequence>MSSTLASVSSARSAEVQQQLAEIKSRVQQITTGRDREPTLVAVSKYKPIADIQACYDAGHRHFGENYVQELVEKAEHLPKDIHWHFIGILQSNKAKLVTSVPNLDTVQTVSSQKLATALNKNWAEDRQSLLNVLIQVNTSEEDSKSGLSSDDAELADLARFIVKSCPRLYLRGLMTIGSLSESLSGDENRDFELLKKTRDKLQATLKEQEIDGWGEDGKLVLSMGMSSDFEAALRAGSDIVRVGTGIFGERVKKAT</sequence>
<dbReference type="EMBL" id="MU118114">
    <property type="protein sequence ID" value="KAF9644896.1"/>
    <property type="molecule type" value="Genomic_DNA"/>
</dbReference>
<evidence type="ECO:0000313" key="1">
    <source>
        <dbReference type="EMBL" id="KAF9644896.1"/>
    </source>
</evidence>